<reference evidence="1 2" key="2">
    <citation type="journal article" date="2022" name="Microorganisms">
        <title>Complete Genome Sequences of Two Flavobacterium ammonificans Strains and a Flavobacterium ammoniigenes Strain of Ammonifying Bacterioplankton Isolated from Surface River Water.</title>
        <authorList>
            <person name="Suda W."/>
            <person name="Ogata Y."/>
            <person name="Shindo C."/>
            <person name="Watanabe K."/>
        </authorList>
    </citation>
    <scope>NUCLEOTIDE SEQUENCE [LARGE SCALE GENOMIC DNA]</scope>
    <source>
        <strain evidence="1 2">GENT5</strain>
    </source>
</reference>
<reference evidence="1 2" key="1">
    <citation type="journal article" date="2022" name="Int. J. Syst. Evol. Microbiol.">
        <title>Flavobacterium ammonificans sp. nov. and Flavobacterium ammoniigenes sp. nov., ammonifying bacteria isolated from surface river water.</title>
        <authorList>
            <person name="Watanabe K."/>
            <person name="Kitamura T."/>
            <person name="Ogata Y."/>
            <person name="Shindo C."/>
            <person name="Suda W."/>
        </authorList>
    </citation>
    <scope>NUCLEOTIDE SEQUENCE [LARGE SCALE GENOMIC DNA]</scope>
    <source>
        <strain evidence="1 2">GENT5</strain>
    </source>
</reference>
<protein>
    <recommendedName>
        <fullName evidence="3">Glyoxalase</fullName>
    </recommendedName>
</protein>
<sequence length="128" mass="14828">MNSRDEFLKKFRGDALGKIDRQSSLEEYFQNTTLRPILNLQNDLILSAFQIYIVQNKIPFEIYSTDKKNTVIENAILKDVKFQNLLKGFAIGLFTADEFTLYSSASSSLNKRIRSMLIERLQSQLQLI</sequence>
<organism evidence="1 2">
    <name type="scientific">Flavobacterium ammoniigenes</name>
    <dbReference type="NCBI Taxonomy" id="1751095"/>
    <lineage>
        <taxon>Bacteria</taxon>
        <taxon>Pseudomonadati</taxon>
        <taxon>Bacteroidota</taxon>
        <taxon>Flavobacteriia</taxon>
        <taxon>Flavobacteriales</taxon>
        <taxon>Flavobacteriaceae</taxon>
        <taxon>Flavobacterium</taxon>
    </lineage>
</organism>
<keyword evidence="2" id="KW-1185">Reference proteome</keyword>
<evidence type="ECO:0000313" key="2">
    <source>
        <dbReference type="Proteomes" id="UP001319867"/>
    </source>
</evidence>
<dbReference type="EMBL" id="AP025184">
    <property type="protein sequence ID" value="BDB55280.1"/>
    <property type="molecule type" value="Genomic_DNA"/>
</dbReference>
<accession>A0ABM7V6T3</accession>
<gene>
    <name evidence="1" type="ORF">GENT5_15850</name>
</gene>
<name>A0ABM7V6T3_9FLAO</name>
<evidence type="ECO:0000313" key="1">
    <source>
        <dbReference type="EMBL" id="BDB55280.1"/>
    </source>
</evidence>
<dbReference type="Proteomes" id="UP001319867">
    <property type="component" value="Chromosome"/>
</dbReference>
<proteinExistence type="predicted"/>
<evidence type="ECO:0008006" key="3">
    <source>
        <dbReference type="Google" id="ProtNLM"/>
    </source>
</evidence>
<dbReference type="RefSeq" id="WP_229316665.1">
    <property type="nucleotide sequence ID" value="NZ_AP025184.1"/>
</dbReference>